<name>A0ACB8UNA0_9EURO</name>
<proteinExistence type="predicted"/>
<comment type="caution">
    <text evidence="1">The sequence shown here is derived from an EMBL/GenBank/DDBJ whole genome shotgun (WGS) entry which is preliminary data.</text>
</comment>
<dbReference type="EMBL" id="JALBCA010000186">
    <property type="protein sequence ID" value="KAI2381697.1"/>
    <property type="molecule type" value="Genomic_DNA"/>
</dbReference>
<accession>A0ACB8UNA0</accession>
<gene>
    <name evidence="1" type="ORF">LOY88_006651</name>
</gene>
<organism evidence="1">
    <name type="scientific">Ophidiomyces ophidiicola</name>
    <dbReference type="NCBI Taxonomy" id="1387563"/>
    <lineage>
        <taxon>Eukaryota</taxon>
        <taxon>Fungi</taxon>
        <taxon>Dikarya</taxon>
        <taxon>Ascomycota</taxon>
        <taxon>Pezizomycotina</taxon>
        <taxon>Eurotiomycetes</taxon>
        <taxon>Eurotiomycetidae</taxon>
        <taxon>Onygenales</taxon>
        <taxon>Onygenaceae</taxon>
        <taxon>Ophidiomyces</taxon>
    </lineage>
</organism>
<reference evidence="1" key="1">
    <citation type="journal article" date="2022" name="bioRxiv">
        <title>Population genetic analysis of Ophidiomyces ophidiicola, the causative agent of snake fungal disease, indicates recent introductions to the USA.</title>
        <authorList>
            <person name="Ladner J.T."/>
            <person name="Palmer J.M."/>
            <person name="Ettinger C.L."/>
            <person name="Stajich J.E."/>
            <person name="Farrell T.M."/>
            <person name="Glorioso B.M."/>
            <person name="Lawson B."/>
            <person name="Price S.J."/>
            <person name="Stengle A.G."/>
            <person name="Grear D.A."/>
            <person name="Lorch J.M."/>
        </authorList>
    </citation>
    <scope>NUCLEOTIDE SEQUENCE</scope>
    <source>
        <strain evidence="1">NWHC 24266-5</strain>
    </source>
</reference>
<sequence>MADDCFGSVVRATEGGPGNADHTMVKSYFLERSAVFRDLLAVQNAVWSRPEVDDYFKLQRTRADSATATQKKWFFKMMRALGDQLQAQMDIIPLPNEAEEFKVLDICMAPGGYSATVLKHHRNARISALSLPKEDGGHDILLPNWKNHPRVEVELMDITMLSSEFGYPGLLPLDHPAASQFSPHRPFVESQFDLIFCDGQVLRSHHRAVTCQSEPSRLITAQLILALQRIQPGGTIVLLLHRVHSPRSVRIIEAFSHFADINLVKPTGFHASRNSFYLVAKNLDPTNMNAWQLLNHLKNQWKVATLQAFGCEPQSNEIPELGGDMERLMDSFGRTILDLSEPLWEIQARALRKKFLKGRGIETGLPRQC</sequence>
<protein>
    <submittedName>
        <fullName evidence="1">Uncharacterized protein</fullName>
    </submittedName>
</protein>
<evidence type="ECO:0000313" key="1">
    <source>
        <dbReference type="EMBL" id="KAI2381697.1"/>
    </source>
</evidence>